<comment type="caution">
    <text evidence="2">The sequence shown here is derived from an EMBL/GenBank/DDBJ whole genome shotgun (WGS) entry which is preliminary data.</text>
</comment>
<keyword evidence="2" id="KW-0645">Protease</keyword>
<keyword evidence="1" id="KW-1133">Transmembrane helix</keyword>
<dbReference type="SUPFAM" id="SSF49478">
    <property type="entry name" value="Cna protein B-type domain"/>
    <property type="match status" value="1"/>
</dbReference>
<name>A0A3S3UL93_9GAMM</name>
<protein>
    <submittedName>
        <fullName evidence="2">Carboxypeptidase regulatory-like domain-containing protein</fullName>
    </submittedName>
</protein>
<sequence>MSIGLIAGLIAVCSVNAYAHRMKAFSWVEGQAIEGEAYFSNGKMAVGSIVELLVDQNVVATTQCDDEGQFRFEALEVGDYQIRADAGQGHVATYSISAAEFATEYNDTASAATLSEPEPALILKPSESEPQKQSAVIAITPAQMEQAVAKAIRPLRAQLDQYEAKVRVHDILGGIGYIFGLFGLFVLYRSRRQ</sequence>
<evidence type="ECO:0000313" key="2">
    <source>
        <dbReference type="EMBL" id="RWX55102.1"/>
    </source>
</evidence>
<reference evidence="2 3" key="1">
    <citation type="submission" date="2018-11" db="EMBL/GenBank/DDBJ databases">
        <title>Photobacterium sp. BEI247 sp. nov., a marine bacterium isolated from Yongle Blue Hole in the South China Sea.</title>
        <authorList>
            <person name="Wang X."/>
        </authorList>
    </citation>
    <scope>NUCLEOTIDE SEQUENCE [LARGE SCALE GENOMIC DNA]</scope>
    <source>
        <strain evidence="3">BEI247</strain>
    </source>
</reference>
<feature type="transmembrane region" description="Helical" evidence="1">
    <location>
        <begin position="171"/>
        <end position="188"/>
    </location>
</feature>
<dbReference type="Proteomes" id="UP000287563">
    <property type="component" value="Unassembled WGS sequence"/>
</dbReference>
<dbReference type="OrthoDB" id="8447011at2"/>
<gene>
    <name evidence="2" type="ORF">EDI28_13660</name>
</gene>
<dbReference type="AlphaFoldDB" id="A0A3S3UL93"/>
<dbReference type="EMBL" id="RJLM01000005">
    <property type="protein sequence ID" value="RWX55102.1"/>
    <property type="molecule type" value="Genomic_DNA"/>
</dbReference>
<evidence type="ECO:0000256" key="1">
    <source>
        <dbReference type="SAM" id="Phobius"/>
    </source>
</evidence>
<proteinExistence type="predicted"/>
<keyword evidence="3" id="KW-1185">Reference proteome</keyword>
<accession>A0A3S3UL93</accession>
<dbReference type="GO" id="GO:0004180">
    <property type="term" value="F:carboxypeptidase activity"/>
    <property type="evidence" value="ECO:0007669"/>
    <property type="project" value="UniProtKB-KW"/>
</dbReference>
<evidence type="ECO:0000313" key="3">
    <source>
        <dbReference type="Proteomes" id="UP000287563"/>
    </source>
</evidence>
<keyword evidence="2" id="KW-0121">Carboxypeptidase</keyword>
<keyword evidence="2" id="KW-0378">Hydrolase</keyword>
<keyword evidence="1" id="KW-0812">Transmembrane</keyword>
<dbReference type="InterPro" id="IPR013783">
    <property type="entry name" value="Ig-like_fold"/>
</dbReference>
<organism evidence="2 3">
    <name type="scientific">Photobacterium chitinilyticum</name>
    <dbReference type="NCBI Taxonomy" id="2485123"/>
    <lineage>
        <taxon>Bacteria</taxon>
        <taxon>Pseudomonadati</taxon>
        <taxon>Pseudomonadota</taxon>
        <taxon>Gammaproteobacteria</taxon>
        <taxon>Vibrionales</taxon>
        <taxon>Vibrionaceae</taxon>
        <taxon>Photobacterium</taxon>
    </lineage>
</organism>
<keyword evidence="1" id="KW-0472">Membrane</keyword>
<dbReference type="Gene3D" id="2.60.40.10">
    <property type="entry name" value="Immunoglobulins"/>
    <property type="match status" value="1"/>
</dbReference>